<keyword evidence="2" id="KW-1133">Transmembrane helix</keyword>
<keyword evidence="2" id="KW-0472">Membrane</keyword>
<accession>A0A921FKN2</accession>
<dbReference type="PANTHER" id="PTHR33392:SF6">
    <property type="entry name" value="POLYISOPRENYL-TEICHOIC ACID--PEPTIDOGLYCAN TEICHOIC ACID TRANSFERASE TAGU"/>
    <property type="match status" value="1"/>
</dbReference>
<comment type="similarity">
    <text evidence="1">Belongs to the LytR/CpsA/Psr (LCP) family.</text>
</comment>
<reference evidence="4" key="1">
    <citation type="journal article" date="2021" name="PeerJ">
        <title>Extensive microbial diversity within the chicken gut microbiome revealed by metagenomics and culture.</title>
        <authorList>
            <person name="Gilroy R."/>
            <person name="Ravi A."/>
            <person name="Getino M."/>
            <person name="Pursley I."/>
            <person name="Horton D.L."/>
            <person name="Alikhan N.F."/>
            <person name="Baker D."/>
            <person name="Gharbi K."/>
            <person name="Hall N."/>
            <person name="Watson M."/>
            <person name="Adriaenssens E.M."/>
            <person name="Foster-Nyarko E."/>
            <person name="Jarju S."/>
            <person name="Secka A."/>
            <person name="Antonio M."/>
            <person name="Oren A."/>
            <person name="Chaudhuri R.R."/>
            <person name="La Ragione R."/>
            <person name="Hildebrand F."/>
            <person name="Pallen M.J."/>
        </authorList>
    </citation>
    <scope>NUCLEOTIDE SEQUENCE</scope>
    <source>
        <strain evidence="4">ChiHjej13B12-14962</strain>
    </source>
</reference>
<gene>
    <name evidence="4" type="ORF">K8V32_03000</name>
</gene>
<proteinExistence type="inferred from homology"/>
<feature type="domain" description="Cell envelope-related transcriptional attenuator" evidence="3">
    <location>
        <begin position="215"/>
        <end position="390"/>
    </location>
</feature>
<feature type="transmembrane region" description="Helical" evidence="2">
    <location>
        <begin position="150"/>
        <end position="173"/>
    </location>
</feature>
<dbReference type="RefSeq" id="WP_303902665.1">
    <property type="nucleotide sequence ID" value="NZ_DYXC01000035.1"/>
</dbReference>
<name>A0A921FKN2_9MICC</name>
<dbReference type="InterPro" id="IPR050922">
    <property type="entry name" value="LytR/CpsA/Psr_CW_biosynth"/>
</dbReference>
<dbReference type="Proteomes" id="UP000703315">
    <property type="component" value="Unassembled WGS sequence"/>
</dbReference>
<sequence length="544" mass="59152">MTNSSTTRSKSERQIRLELNQRLRQLEYGGAGRDPLKNAGHGTFSQRTTRGLLLIALTTLVPGGAQSVTGNHRLGRIGLSVTLINWTLIVLSILGLLLARDFTLSLAFNPFIQSIGIFYLAAVAVGWFILWLDTARIIQFVKLKSRARALVAALLIAATLLTSGLTAYGAFLLNASTSSLGSIFGSGPAVEESDGRYNILIMGADAGEGRQGLRPDSISMASINAKTGKIFLFSIPRNFQNAPFASDSPLWDVYPEGYSCGDDCIINALYTDVTNNHSDLYPNAENPGAEAMMDAVSGILDLDVTGYVMIDMAGFSELIDAMGGVTVTTGGWTPYRGVRPDGQWGNAWWEPGTHKFGGDDALGFARSRKWSSDYSRIRRQQCVQQAMLSQFDVPTLLTRFESILSAGEQMVETSIPQSQVGSFLNLAAKSQRHDMERLTIGAPDFGDQGEQFSTYPDFDEVHARVHDMLAADGTPPSGSHIMQPTLGLYLLEATNDDPTADWEPIPTQLDGSEITKEYLQWAEDTGQTNLLTHAAETNHQCHPG</sequence>
<reference evidence="4" key="2">
    <citation type="submission" date="2021-09" db="EMBL/GenBank/DDBJ databases">
        <authorList>
            <person name="Gilroy R."/>
        </authorList>
    </citation>
    <scope>NUCLEOTIDE SEQUENCE</scope>
    <source>
        <strain evidence="4">ChiHjej13B12-14962</strain>
    </source>
</reference>
<dbReference type="NCBIfam" id="TIGR00350">
    <property type="entry name" value="lytR_cpsA_psr"/>
    <property type="match status" value="1"/>
</dbReference>
<comment type="caution">
    <text evidence="4">The sequence shown here is derived from an EMBL/GenBank/DDBJ whole genome shotgun (WGS) entry which is preliminary data.</text>
</comment>
<protein>
    <submittedName>
        <fullName evidence="4">LCP family protein</fullName>
    </submittedName>
</protein>
<evidence type="ECO:0000256" key="2">
    <source>
        <dbReference type="SAM" id="Phobius"/>
    </source>
</evidence>
<dbReference type="EMBL" id="DYXC01000035">
    <property type="protein sequence ID" value="HJF13759.1"/>
    <property type="molecule type" value="Genomic_DNA"/>
</dbReference>
<evidence type="ECO:0000313" key="4">
    <source>
        <dbReference type="EMBL" id="HJF13759.1"/>
    </source>
</evidence>
<dbReference type="AlphaFoldDB" id="A0A921FKN2"/>
<feature type="transmembrane region" description="Helical" evidence="2">
    <location>
        <begin position="77"/>
        <end position="99"/>
    </location>
</feature>
<evidence type="ECO:0000313" key="5">
    <source>
        <dbReference type="Proteomes" id="UP000703315"/>
    </source>
</evidence>
<keyword evidence="2" id="KW-0812">Transmembrane</keyword>
<organism evidence="4 5">
    <name type="scientific">Enteractinococcus helveticum</name>
    <dbReference type="NCBI Taxonomy" id="1837282"/>
    <lineage>
        <taxon>Bacteria</taxon>
        <taxon>Bacillati</taxon>
        <taxon>Actinomycetota</taxon>
        <taxon>Actinomycetes</taxon>
        <taxon>Micrococcales</taxon>
        <taxon>Micrococcaceae</taxon>
    </lineage>
</organism>
<evidence type="ECO:0000256" key="1">
    <source>
        <dbReference type="ARBA" id="ARBA00006068"/>
    </source>
</evidence>
<evidence type="ECO:0000259" key="3">
    <source>
        <dbReference type="Pfam" id="PF03816"/>
    </source>
</evidence>
<dbReference type="PANTHER" id="PTHR33392">
    <property type="entry name" value="POLYISOPRENYL-TEICHOIC ACID--PEPTIDOGLYCAN TEICHOIC ACID TRANSFERASE TAGU"/>
    <property type="match status" value="1"/>
</dbReference>
<dbReference type="Gene3D" id="3.40.630.190">
    <property type="entry name" value="LCP protein"/>
    <property type="match status" value="1"/>
</dbReference>
<feature type="transmembrane region" description="Helical" evidence="2">
    <location>
        <begin position="111"/>
        <end position="130"/>
    </location>
</feature>
<dbReference type="Pfam" id="PF03816">
    <property type="entry name" value="LytR_cpsA_psr"/>
    <property type="match status" value="1"/>
</dbReference>
<dbReference type="InterPro" id="IPR004474">
    <property type="entry name" value="LytR_CpsA_psr"/>
</dbReference>